<proteinExistence type="predicted"/>
<dbReference type="GO" id="GO:0031519">
    <property type="term" value="C:PcG protein complex"/>
    <property type="evidence" value="ECO:0007669"/>
    <property type="project" value="TreeGrafter"/>
</dbReference>
<dbReference type="EMBL" id="KK113775">
    <property type="protein sequence ID" value="KFM61007.1"/>
    <property type="molecule type" value="Genomic_DNA"/>
</dbReference>
<organism evidence="7 8">
    <name type="scientific">Stegodyphus mimosarum</name>
    <name type="common">African social velvet spider</name>
    <dbReference type="NCBI Taxonomy" id="407821"/>
    <lineage>
        <taxon>Eukaryota</taxon>
        <taxon>Metazoa</taxon>
        <taxon>Ecdysozoa</taxon>
        <taxon>Arthropoda</taxon>
        <taxon>Chelicerata</taxon>
        <taxon>Arachnida</taxon>
        <taxon>Araneae</taxon>
        <taxon>Araneomorphae</taxon>
        <taxon>Entelegynae</taxon>
        <taxon>Eresoidea</taxon>
        <taxon>Eresidae</taxon>
        <taxon>Stegodyphus</taxon>
    </lineage>
</organism>
<name>A0A087T7B8_STEMI</name>
<dbReference type="PANTHER" id="PTHR14003">
    <property type="entry name" value="TRANSCRIPTIONAL REPRESSOR PROTEIN YY"/>
    <property type="match status" value="1"/>
</dbReference>
<evidence type="ECO:0000256" key="5">
    <source>
        <dbReference type="PROSITE-ProRule" id="PRU00042"/>
    </source>
</evidence>
<dbReference type="InterPro" id="IPR013087">
    <property type="entry name" value="Znf_C2H2_type"/>
</dbReference>
<dbReference type="Proteomes" id="UP000054359">
    <property type="component" value="Unassembled WGS sequence"/>
</dbReference>
<dbReference type="GO" id="GO:0000978">
    <property type="term" value="F:RNA polymerase II cis-regulatory region sequence-specific DNA binding"/>
    <property type="evidence" value="ECO:0007669"/>
    <property type="project" value="TreeGrafter"/>
</dbReference>
<keyword evidence="1" id="KW-0479">Metal-binding</keyword>
<dbReference type="InterPro" id="IPR036236">
    <property type="entry name" value="Znf_C2H2_sf"/>
</dbReference>
<feature type="domain" description="C2H2-type" evidence="6">
    <location>
        <begin position="38"/>
        <end position="62"/>
    </location>
</feature>
<evidence type="ECO:0000313" key="8">
    <source>
        <dbReference type="Proteomes" id="UP000054359"/>
    </source>
</evidence>
<gene>
    <name evidence="7" type="ORF">X975_26300</name>
</gene>
<feature type="domain" description="C2H2-type" evidence="6">
    <location>
        <begin position="10"/>
        <end position="37"/>
    </location>
</feature>
<dbReference type="GO" id="GO:0000785">
    <property type="term" value="C:chromatin"/>
    <property type="evidence" value="ECO:0007669"/>
    <property type="project" value="TreeGrafter"/>
</dbReference>
<dbReference type="FunFam" id="3.30.160.60:FF:000478">
    <property type="entry name" value="Zinc finger protein 133"/>
    <property type="match status" value="1"/>
</dbReference>
<evidence type="ECO:0000313" key="7">
    <source>
        <dbReference type="EMBL" id="KFM61007.1"/>
    </source>
</evidence>
<evidence type="ECO:0000256" key="4">
    <source>
        <dbReference type="ARBA" id="ARBA00022833"/>
    </source>
</evidence>
<dbReference type="GO" id="GO:0008270">
    <property type="term" value="F:zinc ion binding"/>
    <property type="evidence" value="ECO:0007669"/>
    <property type="project" value="UniProtKB-KW"/>
</dbReference>
<accession>A0A087T7B8</accession>
<dbReference type="FunFam" id="3.30.160.60:FF:001732">
    <property type="entry name" value="Zgc:162936"/>
    <property type="match status" value="1"/>
</dbReference>
<protein>
    <submittedName>
        <fullName evidence="7">Zinc finger protein 642</fullName>
    </submittedName>
</protein>
<dbReference type="GO" id="GO:0000981">
    <property type="term" value="F:DNA-binding transcription factor activity, RNA polymerase II-specific"/>
    <property type="evidence" value="ECO:0007669"/>
    <property type="project" value="TreeGrafter"/>
</dbReference>
<evidence type="ECO:0000259" key="6">
    <source>
        <dbReference type="PROSITE" id="PS50157"/>
    </source>
</evidence>
<dbReference type="OrthoDB" id="6429633at2759"/>
<dbReference type="Pfam" id="PF00096">
    <property type="entry name" value="zf-C2H2"/>
    <property type="match status" value="2"/>
</dbReference>
<keyword evidence="3 5" id="KW-0863">Zinc-finger</keyword>
<dbReference type="STRING" id="407821.A0A087T7B8"/>
<dbReference type="Gene3D" id="3.30.160.60">
    <property type="entry name" value="Classic Zinc Finger"/>
    <property type="match status" value="2"/>
</dbReference>
<dbReference type="OMA" id="HQCESCL"/>
<dbReference type="PROSITE" id="PS50157">
    <property type="entry name" value="ZINC_FINGER_C2H2_2"/>
    <property type="match status" value="2"/>
</dbReference>
<reference evidence="7 8" key="1">
    <citation type="submission" date="2013-11" db="EMBL/GenBank/DDBJ databases">
        <title>Genome sequencing of Stegodyphus mimosarum.</title>
        <authorList>
            <person name="Bechsgaard J."/>
        </authorList>
    </citation>
    <scope>NUCLEOTIDE SEQUENCE [LARGE SCALE GENOMIC DNA]</scope>
</reference>
<evidence type="ECO:0000256" key="3">
    <source>
        <dbReference type="ARBA" id="ARBA00022771"/>
    </source>
</evidence>
<sequence>MQTYMMDEKYVCMVCGKMFSMKGNLSVHMLIHTGERPHQCESCLKVFRHRNSLNRHKRTRHR</sequence>
<keyword evidence="2" id="KW-0677">Repeat</keyword>
<keyword evidence="8" id="KW-1185">Reference proteome</keyword>
<dbReference type="GO" id="GO:0005667">
    <property type="term" value="C:transcription regulator complex"/>
    <property type="evidence" value="ECO:0007669"/>
    <property type="project" value="TreeGrafter"/>
</dbReference>
<feature type="non-terminal residue" evidence="7">
    <location>
        <position position="62"/>
    </location>
</feature>
<keyword evidence="4" id="KW-0862">Zinc</keyword>
<dbReference type="SMART" id="SM00355">
    <property type="entry name" value="ZnF_C2H2"/>
    <property type="match status" value="2"/>
</dbReference>
<dbReference type="AlphaFoldDB" id="A0A087T7B8"/>
<dbReference type="GO" id="GO:0045893">
    <property type="term" value="P:positive regulation of DNA-templated transcription"/>
    <property type="evidence" value="ECO:0007669"/>
    <property type="project" value="UniProtKB-ARBA"/>
</dbReference>
<dbReference type="PROSITE" id="PS00028">
    <property type="entry name" value="ZINC_FINGER_C2H2_1"/>
    <property type="match status" value="2"/>
</dbReference>
<evidence type="ECO:0000256" key="2">
    <source>
        <dbReference type="ARBA" id="ARBA00022737"/>
    </source>
</evidence>
<evidence type="ECO:0000256" key="1">
    <source>
        <dbReference type="ARBA" id="ARBA00022723"/>
    </source>
</evidence>
<dbReference type="PANTHER" id="PTHR14003:SF19">
    <property type="entry name" value="YY2 TRANSCRIPTION FACTOR"/>
    <property type="match status" value="1"/>
</dbReference>
<dbReference type="SUPFAM" id="SSF57667">
    <property type="entry name" value="beta-beta-alpha zinc fingers"/>
    <property type="match status" value="1"/>
</dbReference>